<keyword evidence="1" id="KW-0732">Signal</keyword>
<dbReference type="EMBL" id="PJCH01000001">
    <property type="protein sequence ID" value="PQA89705.1"/>
    <property type="molecule type" value="Genomic_DNA"/>
</dbReference>
<dbReference type="AlphaFoldDB" id="A0A2S7KB20"/>
<dbReference type="Gene3D" id="2.60.120.10">
    <property type="entry name" value="Jelly Rolls"/>
    <property type="match status" value="1"/>
</dbReference>
<dbReference type="RefSeq" id="WP_104828407.1">
    <property type="nucleotide sequence ID" value="NZ_PJCH01000001.1"/>
</dbReference>
<evidence type="ECO:0000313" key="3">
    <source>
        <dbReference type="Proteomes" id="UP000239504"/>
    </source>
</evidence>
<evidence type="ECO:0000313" key="2">
    <source>
        <dbReference type="EMBL" id="PQA89705.1"/>
    </source>
</evidence>
<dbReference type="InterPro" id="IPR014710">
    <property type="entry name" value="RmlC-like_jellyroll"/>
</dbReference>
<evidence type="ECO:0000256" key="1">
    <source>
        <dbReference type="SAM" id="SignalP"/>
    </source>
</evidence>
<gene>
    <name evidence="2" type="ORF">CW354_02285</name>
</gene>
<accession>A0A2S7KB20</accession>
<evidence type="ECO:0008006" key="4">
    <source>
        <dbReference type="Google" id="ProtNLM"/>
    </source>
</evidence>
<keyword evidence="3" id="KW-1185">Reference proteome</keyword>
<dbReference type="Proteomes" id="UP000239504">
    <property type="component" value="Unassembled WGS sequence"/>
</dbReference>
<feature type="signal peptide" evidence="1">
    <location>
        <begin position="1"/>
        <end position="22"/>
    </location>
</feature>
<dbReference type="SUPFAM" id="SSF51182">
    <property type="entry name" value="RmlC-like cupins"/>
    <property type="match status" value="1"/>
</dbReference>
<comment type="caution">
    <text evidence="2">The sequence shown here is derived from an EMBL/GenBank/DDBJ whole genome shotgun (WGS) entry which is preliminary data.</text>
</comment>
<dbReference type="InterPro" id="IPR011051">
    <property type="entry name" value="RmlC_Cupin_sf"/>
</dbReference>
<proteinExistence type="predicted"/>
<protein>
    <recommendedName>
        <fullName evidence="4">Cupin type-1 domain-containing protein</fullName>
    </recommendedName>
</protein>
<reference evidence="2 3" key="1">
    <citation type="submission" date="2017-12" db="EMBL/GenBank/DDBJ databases">
        <authorList>
            <person name="Hurst M.R.H."/>
        </authorList>
    </citation>
    <scope>NUCLEOTIDE SEQUENCE [LARGE SCALE GENOMIC DNA]</scope>
    <source>
        <strain evidence="2 3">SY-3-19</strain>
    </source>
</reference>
<feature type="chain" id="PRO_5015487137" description="Cupin type-1 domain-containing protein" evidence="1">
    <location>
        <begin position="23"/>
        <end position="144"/>
    </location>
</feature>
<dbReference type="OrthoDB" id="7597049at2"/>
<organism evidence="2 3">
    <name type="scientific">Hyphococcus luteus</name>
    <dbReference type="NCBI Taxonomy" id="2058213"/>
    <lineage>
        <taxon>Bacteria</taxon>
        <taxon>Pseudomonadati</taxon>
        <taxon>Pseudomonadota</taxon>
        <taxon>Alphaproteobacteria</taxon>
        <taxon>Parvularculales</taxon>
        <taxon>Parvularculaceae</taxon>
        <taxon>Hyphococcus</taxon>
    </lineage>
</organism>
<name>A0A2S7KB20_9PROT</name>
<sequence>MKKHTPFAAMAAALFCAGGAAAESTPIAIDDLAFATVHEVAERSILARNDAGQPLAALLKLDDGDFLPPHGAGGGLRLLTVLSGELSWGDGAEVDPDKERIFPAGTVLIVPAEGGEHWAAARGGDVLIQVVFIREGALAAGIPD</sequence>